<evidence type="ECO:0000313" key="2">
    <source>
        <dbReference type="Proteomes" id="UP000663929"/>
    </source>
</evidence>
<dbReference type="KEGG" id="scor:J3U87_06960"/>
<name>A0A8A4TQD4_SULCO</name>
<gene>
    <name evidence="1" type="ORF">J3U87_06960</name>
</gene>
<protein>
    <recommendedName>
        <fullName evidence="3">Carrier domain-containing protein</fullName>
    </recommendedName>
</protein>
<organism evidence="1 2">
    <name type="scientific">Sulfidibacter corallicola</name>
    <dbReference type="NCBI Taxonomy" id="2818388"/>
    <lineage>
        <taxon>Bacteria</taxon>
        <taxon>Pseudomonadati</taxon>
        <taxon>Acidobacteriota</taxon>
        <taxon>Holophagae</taxon>
        <taxon>Acanthopleuribacterales</taxon>
        <taxon>Acanthopleuribacteraceae</taxon>
        <taxon>Sulfidibacter</taxon>
    </lineage>
</organism>
<dbReference type="AlphaFoldDB" id="A0A8A4TQD4"/>
<dbReference type="Gene3D" id="1.10.1200.10">
    <property type="entry name" value="ACP-like"/>
    <property type="match status" value="1"/>
</dbReference>
<sequence>MSLEERVQEAVYLAVDETNEDQGEELLPKSLDTLLFGENGRLDSLGLVNFISVVEEHVEDVFDATIVLADERALTAEKSPFHSIANLVEYVCVLLREEGIEA</sequence>
<accession>A0A8A4TQD4</accession>
<dbReference type="Proteomes" id="UP000663929">
    <property type="component" value="Chromosome"/>
</dbReference>
<keyword evidence="2" id="KW-1185">Reference proteome</keyword>
<dbReference type="EMBL" id="CP071793">
    <property type="protein sequence ID" value="QTD52196.1"/>
    <property type="molecule type" value="Genomic_DNA"/>
</dbReference>
<proteinExistence type="predicted"/>
<reference evidence="1" key="1">
    <citation type="submission" date="2021-03" db="EMBL/GenBank/DDBJ databases">
        <title>Acanthopleuribacteraceae sp. M133.</title>
        <authorList>
            <person name="Wang G."/>
        </authorList>
    </citation>
    <scope>NUCLEOTIDE SEQUENCE</scope>
    <source>
        <strain evidence="1">M133</strain>
    </source>
</reference>
<dbReference type="InterPro" id="IPR036736">
    <property type="entry name" value="ACP-like_sf"/>
</dbReference>
<evidence type="ECO:0008006" key="3">
    <source>
        <dbReference type="Google" id="ProtNLM"/>
    </source>
</evidence>
<dbReference type="RefSeq" id="WP_237382305.1">
    <property type="nucleotide sequence ID" value="NZ_CP071793.1"/>
</dbReference>
<evidence type="ECO:0000313" key="1">
    <source>
        <dbReference type="EMBL" id="QTD52196.1"/>
    </source>
</evidence>